<feature type="transmembrane region" description="Helical" evidence="7">
    <location>
        <begin position="133"/>
        <end position="150"/>
    </location>
</feature>
<comment type="function">
    <text evidence="1 7">May be involved in both secretory and endocytic intracellular trafficking in the endosomal/prevacuolar compartments.</text>
</comment>
<feature type="chain" id="PRO_5046551944" description="PRA1 family protein" evidence="8">
    <location>
        <begin position="19"/>
        <end position="262"/>
    </location>
</feature>
<evidence type="ECO:0000256" key="3">
    <source>
        <dbReference type="ARBA" id="ARBA00006483"/>
    </source>
</evidence>
<name>A0ABU6XJT0_9FABA</name>
<dbReference type="PANTHER" id="PTHR19317">
    <property type="entry name" value="PRENYLATED RAB ACCEPTOR 1-RELATED"/>
    <property type="match status" value="1"/>
</dbReference>
<sequence>MLSAYLFGLLVLAQFIQTEIGPFPETIINEQANLHAKSKKTKKETTGQLGSFVLIAFIDAIDTHNFPFPPKPTQERTSPSDPSTMSSEFLTHFKEAGQSVISTRRPWSQFLSLYALSLPNSLQDASARVSHNLAYFLFNYTILLLLSLTLSLLSRPFALILLLLLLALWYFLYFSRDEPLNLFNLVVLDDRAVVLALAVLTLVVLLIANVWFNLVVSLLVAAAVIFIHAVLRGTEDLVADDSESPYGPMLSGSDNAGSYAPV</sequence>
<comment type="subcellular location">
    <subcellularLocation>
        <location evidence="2">Endomembrane system</location>
        <topology evidence="2">Multi-pass membrane protein</topology>
    </subcellularLocation>
    <subcellularLocation>
        <location evidence="7">Membrane</location>
        <topology evidence="7">Multi-pass membrane protein</topology>
    </subcellularLocation>
</comment>
<feature type="transmembrane region" description="Helical" evidence="7">
    <location>
        <begin position="157"/>
        <end position="174"/>
    </location>
</feature>
<keyword evidence="7" id="KW-0813">Transport</keyword>
<dbReference type="Pfam" id="PF03208">
    <property type="entry name" value="PRA1"/>
    <property type="match status" value="1"/>
</dbReference>
<keyword evidence="8" id="KW-0732">Signal</keyword>
<comment type="similarity">
    <text evidence="3 7">Belongs to the PRA1 family.</text>
</comment>
<feature type="signal peptide" evidence="8">
    <location>
        <begin position="1"/>
        <end position="18"/>
    </location>
</feature>
<evidence type="ECO:0000256" key="8">
    <source>
        <dbReference type="SAM" id="SignalP"/>
    </source>
</evidence>
<dbReference type="Proteomes" id="UP001341840">
    <property type="component" value="Unassembled WGS sequence"/>
</dbReference>
<evidence type="ECO:0000256" key="6">
    <source>
        <dbReference type="ARBA" id="ARBA00023136"/>
    </source>
</evidence>
<keyword evidence="10" id="KW-1185">Reference proteome</keyword>
<evidence type="ECO:0000313" key="9">
    <source>
        <dbReference type="EMBL" id="MED6197500.1"/>
    </source>
</evidence>
<feature type="transmembrane region" description="Helical" evidence="7">
    <location>
        <begin position="194"/>
        <end position="227"/>
    </location>
</feature>
<comment type="caution">
    <text evidence="9">The sequence shown here is derived from an EMBL/GenBank/DDBJ whole genome shotgun (WGS) entry which is preliminary data.</text>
</comment>
<organism evidence="9 10">
    <name type="scientific">Stylosanthes scabra</name>
    <dbReference type="NCBI Taxonomy" id="79078"/>
    <lineage>
        <taxon>Eukaryota</taxon>
        <taxon>Viridiplantae</taxon>
        <taxon>Streptophyta</taxon>
        <taxon>Embryophyta</taxon>
        <taxon>Tracheophyta</taxon>
        <taxon>Spermatophyta</taxon>
        <taxon>Magnoliopsida</taxon>
        <taxon>eudicotyledons</taxon>
        <taxon>Gunneridae</taxon>
        <taxon>Pentapetalae</taxon>
        <taxon>rosids</taxon>
        <taxon>fabids</taxon>
        <taxon>Fabales</taxon>
        <taxon>Fabaceae</taxon>
        <taxon>Papilionoideae</taxon>
        <taxon>50 kb inversion clade</taxon>
        <taxon>dalbergioids sensu lato</taxon>
        <taxon>Dalbergieae</taxon>
        <taxon>Pterocarpus clade</taxon>
        <taxon>Stylosanthes</taxon>
    </lineage>
</organism>
<evidence type="ECO:0000256" key="2">
    <source>
        <dbReference type="ARBA" id="ARBA00004127"/>
    </source>
</evidence>
<dbReference type="EMBL" id="JASCZI010211910">
    <property type="protein sequence ID" value="MED6197500.1"/>
    <property type="molecule type" value="Genomic_DNA"/>
</dbReference>
<reference evidence="9 10" key="1">
    <citation type="journal article" date="2023" name="Plants (Basel)">
        <title>Bridging the Gap: Combining Genomics and Transcriptomics Approaches to Understand Stylosanthes scabra, an Orphan Legume from the Brazilian Caatinga.</title>
        <authorList>
            <person name="Ferreira-Neto J.R.C."/>
            <person name="da Silva M.D."/>
            <person name="Binneck E."/>
            <person name="de Melo N.F."/>
            <person name="da Silva R.H."/>
            <person name="de Melo A.L.T.M."/>
            <person name="Pandolfi V."/>
            <person name="Bustamante F.O."/>
            <person name="Brasileiro-Vidal A.C."/>
            <person name="Benko-Iseppon A.M."/>
        </authorList>
    </citation>
    <scope>NUCLEOTIDE SEQUENCE [LARGE SCALE GENOMIC DNA]</scope>
    <source>
        <tissue evidence="9">Leaves</tissue>
    </source>
</reference>
<gene>
    <name evidence="9" type="ORF">PIB30_057007</name>
</gene>
<evidence type="ECO:0000256" key="7">
    <source>
        <dbReference type="RuleBase" id="RU363107"/>
    </source>
</evidence>
<evidence type="ECO:0000313" key="10">
    <source>
        <dbReference type="Proteomes" id="UP001341840"/>
    </source>
</evidence>
<evidence type="ECO:0000256" key="5">
    <source>
        <dbReference type="ARBA" id="ARBA00022989"/>
    </source>
</evidence>
<accession>A0ABU6XJT0</accession>
<keyword evidence="6 7" id="KW-0472">Membrane</keyword>
<protein>
    <recommendedName>
        <fullName evidence="7">PRA1 family protein</fullName>
    </recommendedName>
</protein>
<evidence type="ECO:0000256" key="1">
    <source>
        <dbReference type="ARBA" id="ARBA00002501"/>
    </source>
</evidence>
<proteinExistence type="inferred from homology"/>
<dbReference type="InterPro" id="IPR004895">
    <property type="entry name" value="Prenylated_rab_accept_PRA1"/>
</dbReference>
<keyword evidence="4 7" id="KW-0812">Transmembrane</keyword>
<keyword evidence="5 7" id="KW-1133">Transmembrane helix</keyword>
<evidence type="ECO:0000256" key="4">
    <source>
        <dbReference type="ARBA" id="ARBA00022692"/>
    </source>
</evidence>
<dbReference type="PANTHER" id="PTHR19317:SF81">
    <property type="entry name" value="PRA1 FAMILY PROTEIN D"/>
    <property type="match status" value="1"/>
</dbReference>